<evidence type="ECO:0000313" key="6">
    <source>
        <dbReference type="Proteomes" id="UP001562425"/>
    </source>
</evidence>
<dbReference type="InterPro" id="IPR001611">
    <property type="entry name" value="Leu-rich_rpt"/>
</dbReference>
<protein>
    <recommendedName>
        <fullName evidence="7">Leucine-rich immune protein (Short)</fullName>
    </recommendedName>
</protein>
<dbReference type="Proteomes" id="UP001562425">
    <property type="component" value="Unassembled WGS sequence"/>
</dbReference>
<dbReference type="SUPFAM" id="SSF52058">
    <property type="entry name" value="L domain-like"/>
    <property type="match status" value="1"/>
</dbReference>
<reference evidence="5 6" key="1">
    <citation type="submission" date="2024-05" db="EMBL/GenBank/DDBJ databases">
        <title>Culex pipiens pipiens assembly and annotation.</title>
        <authorList>
            <person name="Alout H."/>
            <person name="Durand T."/>
        </authorList>
    </citation>
    <scope>NUCLEOTIDE SEQUENCE [LARGE SCALE GENOMIC DNA]</scope>
    <source>
        <strain evidence="5">HA-2024</strain>
        <tissue evidence="5">Whole body</tissue>
    </source>
</reference>
<sequence length="358" mass="41458">MNYLTLLVVLTINQLSVAVLVKQYNCDKYILAWCQLHNVTVLQDQDLKSVQFPEVPQLGFINGTIVHFSHALNLNLFKSGVLRIFARGTKISRLTLPNTIEQLYFRDNDLYAVDIEPKVSYAIKFLRIHVNKLRDITNFQHLKGLVELNLCDNLIEHLSFDTFAPMVQLKQLLLCGNRLKTLTATHDIKLPNLYHLDLSGNFLFNQTSLNRWYFPRLGNFSLRDNLLTTLDVRIIAQRFPALQILDVEHNSLNCETYQQLLKHVHQRRIIFNVDKRMCQELPSAPVIPRSIPPSSGNELEETGDWRTLVRQLKERLYQQVKIINGQRTEIEQLKANLTTLMEQFDLVVAEPAKANDPF</sequence>
<proteinExistence type="predicted"/>
<name>A0ABD1D388_CULPP</name>
<feature type="coiled-coil region" evidence="3">
    <location>
        <begin position="323"/>
        <end position="350"/>
    </location>
</feature>
<dbReference type="PANTHER" id="PTHR45712:SF22">
    <property type="entry name" value="INSULIN-LIKE GROWTH FACTOR-BINDING PROTEIN COMPLEX ACID LABILE SUBUNIT"/>
    <property type="match status" value="1"/>
</dbReference>
<keyword evidence="6" id="KW-1185">Reference proteome</keyword>
<evidence type="ECO:0000256" key="1">
    <source>
        <dbReference type="ARBA" id="ARBA00022614"/>
    </source>
</evidence>
<evidence type="ECO:0000313" key="5">
    <source>
        <dbReference type="EMBL" id="KAL1392786.1"/>
    </source>
</evidence>
<accession>A0ABD1D388</accession>
<dbReference type="AlphaFoldDB" id="A0ABD1D388"/>
<dbReference type="PANTHER" id="PTHR45712">
    <property type="entry name" value="AGAP008170-PA"/>
    <property type="match status" value="1"/>
</dbReference>
<keyword evidence="2" id="KW-0677">Repeat</keyword>
<gene>
    <name evidence="5" type="ORF">pipiens_012226</name>
</gene>
<dbReference type="Gene3D" id="3.80.10.10">
    <property type="entry name" value="Ribonuclease Inhibitor"/>
    <property type="match status" value="1"/>
</dbReference>
<evidence type="ECO:0008006" key="7">
    <source>
        <dbReference type="Google" id="ProtNLM"/>
    </source>
</evidence>
<evidence type="ECO:0000256" key="2">
    <source>
        <dbReference type="ARBA" id="ARBA00022737"/>
    </source>
</evidence>
<keyword evidence="4" id="KW-0732">Signal</keyword>
<dbReference type="Pfam" id="PF13855">
    <property type="entry name" value="LRR_8"/>
    <property type="match status" value="1"/>
</dbReference>
<keyword evidence="1" id="KW-0433">Leucine-rich repeat</keyword>
<dbReference type="InterPro" id="IPR050333">
    <property type="entry name" value="SLRP"/>
</dbReference>
<evidence type="ECO:0000256" key="4">
    <source>
        <dbReference type="SAM" id="SignalP"/>
    </source>
</evidence>
<keyword evidence="3" id="KW-0175">Coiled coil</keyword>
<comment type="caution">
    <text evidence="5">The sequence shown here is derived from an EMBL/GenBank/DDBJ whole genome shotgun (WGS) entry which is preliminary data.</text>
</comment>
<evidence type="ECO:0000256" key="3">
    <source>
        <dbReference type="SAM" id="Coils"/>
    </source>
</evidence>
<feature type="chain" id="PRO_5044797937" description="Leucine-rich immune protein (Short)" evidence="4">
    <location>
        <begin position="19"/>
        <end position="358"/>
    </location>
</feature>
<dbReference type="EMBL" id="JBEHCU010007785">
    <property type="protein sequence ID" value="KAL1392786.1"/>
    <property type="molecule type" value="Genomic_DNA"/>
</dbReference>
<feature type="signal peptide" evidence="4">
    <location>
        <begin position="1"/>
        <end position="18"/>
    </location>
</feature>
<dbReference type="InterPro" id="IPR032675">
    <property type="entry name" value="LRR_dom_sf"/>
</dbReference>
<organism evidence="5 6">
    <name type="scientific">Culex pipiens pipiens</name>
    <name type="common">Northern house mosquito</name>
    <dbReference type="NCBI Taxonomy" id="38569"/>
    <lineage>
        <taxon>Eukaryota</taxon>
        <taxon>Metazoa</taxon>
        <taxon>Ecdysozoa</taxon>
        <taxon>Arthropoda</taxon>
        <taxon>Hexapoda</taxon>
        <taxon>Insecta</taxon>
        <taxon>Pterygota</taxon>
        <taxon>Neoptera</taxon>
        <taxon>Endopterygota</taxon>
        <taxon>Diptera</taxon>
        <taxon>Nematocera</taxon>
        <taxon>Culicoidea</taxon>
        <taxon>Culicidae</taxon>
        <taxon>Culicinae</taxon>
        <taxon>Culicini</taxon>
        <taxon>Culex</taxon>
        <taxon>Culex</taxon>
    </lineage>
</organism>